<evidence type="ECO:0000313" key="2">
    <source>
        <dbReference type="EMBL" id="KAK5782487.1"/>
    </source>
</evidence>
<proteinExistence type="predicted"/>
<evidence type="ECO:0000256" key="1">
    <source>
        <dbReference type="SAM" id="Phobius"/>
    </source>
</evidence>
<accession>A0AAN7WR56</accession>
<keyword evidence="1" id="KW-0472">Membrane</keyword>
<keyword evidence="1" id="KW-1133">Transmembrane helix</keyword>
<comment type="caution">
    <text evidence="2">The sequence shown here is derived from an EMBL/GenBank/DDBJ whole genome shotgun (WGS) entry which is preliminary data.</text>
</comment>
<name>A0AAN7WR56_9SACH</name>
<feature type="transmembrane region" description="Helical" evidence="1">
    <location>
        <begin position="192"/>
        <end position="217"/>
    </location>
</feature>
<dbReference type="EMBL" id="JAWIZZ010000002">
    <property type="protein sequence ID" value="KAK5782487.1"/>
    <property type="molecule type" value="Genomic_DNA"/>
</dbReference>
<sequence>MISSQRWDTESEDGWNIVKRKKKIQNFVPKHKEIIQNKNTLNNNEAHYNRFVYNFIKDGDIDILSSTSDETNSDLENISISNNHNITEESKIIKAKLIDTNTNDLVFSNSTLKDTEVLQLSKSFERPNHDTFKKNIKSSCKSKENSTKDCIRKLFFLPQMPSLWLRISFYTKKFEIRQNHSNNDHQLSFEEILVIFVIFFFLSLGVWKFFNLIMIVLSKNFSFISSKEKGLSDSKMSSKIITTFSWEIDLKNIQTYKKICIGTDDDNTITTFTSSSISENLPDDNKDIVSFESKLYISTVPIKYRTTSKQIKNIWKPQGKYLIDFDTQSIYKIDTISIMLNFYKKLIRESKTHYDQIKLLFEKEINKDVKRWSVLKNHIETIRNTAKENIKTINWKKKFWID</sequence>
<dbReference type="AlphaFoldDB" id="A0AAN7WR56"/>
<reference evidence="3" key="1">
    <citation type="submission" date="2023-07" db="EMBL/GenBank/DDBJ databases">
        <title>A draft genome of Kazachstania heterogenica Y-27499.</title>
        <authorList>
            <person name="Donic C."/>
            <person name="Kralova J.S."/>
            <person name="Fidel L."/>
            <person name="Ben-Dor S."/>
            <person name="Jung S."/>
        </authorList>
    </citation>
    <scope>NUCLEOTIDE SEQUENCE [LARGE SCALE GENOMIC DNA]</scope>
    <source>
        <strain evidence="3">Y27499</strain>
    </source>
</reference>
<protein>
    <submittedName>
        <fullName evidence="2">Uncharacterized protein</fullName>
    </submittedName>
</protein>
<dbReference type="Proteomes" id="UP001306508">
    <property type="component" value="Unassembled WGS sequence"/>
</dbReference>
<keyword evidence="3" id="KW-1185">Reference proteome</keyword>
<keyword evidence="1" id="KW-0812">Transmembrane</keyword>
<gene>
    <name evidence="2" type="ORF">RI543_000041</name>
</gene>
<evidence type="ECO:0000313" key="3">
    <source>
        <dbReference type="Proteomes" id="UP001306508"/>
    </source>
</evidence>
<organism evidence="2 3">
    <name type="scientific">Arxiozyma heterogenica</name>
    <dbReference type="NCBI Taxonomy" id="278026"/>
    <lineage>
        <taxon>Eukaryota</taxon>
        <taxon>Fungi</taxon>
        <taxon>Dikarya</taxon>
        <taxon>Ascomycota</taxon>
        <taxon>Saccharomycotina</taxon>
        <taxon>Saccharomycetes</taxon>
        <taxon>Saccharomycetales</taxon>
        <taxon>Saccharomycetaceae</taxon>
        <taxon>Arxiozyma</taxon>
    </lineage>
</organism>